<evidence type="ECO:0000256" key="22">
    <source>
        <dbReference type="ARBA" id="ARBA00054322"/>
    </source>
</evidence>
<keyword evidence="16 26" id="KW-0175">Coiled coil</keyword>
<evidence type="ECO:0000256" key="23">
    <source>
        <dbReference type="ARBA" id="ARBA00055755"/>
    </source>
</evidence>
<dbReference type="Gene3D" id="3.40.50.150">
    <property type="entry name" value="Vaccinia Virus protein VP39"/>
    <property type="match status" value="1"/>
</dbReference>
<evidence type="ECO:0000256" key="9">
    <source>
        <dbReference type="ARBA" id="ARBA00022603"/>
    </source>
</evidence>
<keyword evidence="11" id="KW-0949">S-adenosyl-L-methionine</keyword>
<evidence type="ECO:0000313" key="30">
    <source>
        <dbReference type="Proteomes" id="UP000663882"/>
    </source>
</evidence>
<dbReference type="Pfam" id="PF18383">
    <property type="entry name" value="IFT81_CH"/>
    <property type="match status" value="1"/>
</dbReference>
<comment type="function">
    <text evidence="22">N-methyltransferase that catalyzes the formation of anserine (beta-alanyl-N(Pi)-methyl-L-histidine) from carnosine. Anserine, a methylated derivative of carnosine (beta-alanyl-L-histidine), is an abundant constituent of vertebrate skeletal muscles. Also methylates other L-histidine-containing di- and tripeptides such as Gly-Gly-His, Gly-His and homocarnosine (GABA-His).</text>
</comment>
<dbReference type="GO" id="GO:0032259">
    <property type="term" value="P:methylation"/>
    <property type="evidence" value="ECO:0007669"/>
    <property type="project" value="UniProtKB-KW"/>
</dbReference>
<dbReference type="GO" id="GO:0042073">
    <property type="term" value="P:intraciliary transport"/>
    <property type="evidence" value="ECO:0007669"/>
    <property type="project" value="InterPro"/>
</dbReference>
<dbReference type="InterPro" id="IPR043016">
    <property type="entry name" value="IFT81_N_sf"/>
</dbReference>
<evidence type="ECO:0000313" key="29">
    <source>
        <dbReference type="EMBL" id="CAF3633872.1"/>
    </source>
</evidence>
<keyword evidence="9" id="KW-0489">Methyltransferase</keyword>
<sequence length="1061" mass="124021">MAESTDDNQEISAITSENNRSIIDEDEEVKHFRKVIGAFLYYKILARNRIRRAFYSYSRLSEAYKRLVPKYETYLSQLLKCIDQNDLLIRQILSGCEHLFNNYSMPSSFNNMNHMSTEQDSLPPPSGVTSMDMDKVKTTIKQFVRDWSKDGEQERLVCYAPIIDEVKRRFPIIPTTNEDGTINNLSSIQVLVPGAGLGRLSWEFARLGYACQGNEVSLYMLIASHFVLNKCAQINTHTIHPWILNFCNNVTSEDQLRGVQFPDVNTATLPPNSRFSMSAGDFLQVYNEPNDWDCVTTCFFIDTAHNIIEYVERLWKILKPGGVWINFGPLLYHFEDIPNEISFELSYADLRTVILSYGFQIEVETLPIRAGYIKNERSMLHYEYDCVYFVAEFCFVLITMVEQLKFIVEQLKRPPFNRNHYNILTFDNLTNNQLLQVLTDVFAVVDPYDPSHKIDIRDEEPEKTAARHMNTLKMLGYRPKLDTDVNTFRQNLVSGAKSVVFPILQWLLEKLPEHKERAYLGRYLSKIDVPAEFLSDPEIAEQYERYDELMEEFKEVHRAYKELTSTPHTIDDLRRDIKQLEDEKETLEKRLERQKTRIQKVPAAQIELAKNYRKEVEKEEKLNTMRQDLNNVVNQLEQKIQRLERQLTDQRSSSTDQSPDAIMKRMEEENQVNSYLVTEKFPKELNQMKMKLRYYEEVATNKALGQTELSNYRAKISELNSIINKFHEKRVLNKDPTADNLAVFRQQALIVARRKEQAAGRLTQLRSENDALEKQFGQNLPMGYAGSSSTAKNSGYVPEGEEFQRYVNMLRSKSNTYKRKRQEINDMTAELQLLKRTEELLKEEVEQIKSRMSMEERKHGIEGYFSTQERLEELSTLKMEQDELKGKTLDEITALIKTLNSRISSKKAELDPILKEVKPLRAKIQEIRSEYEAKKSKYDALNANFESSRSTLESEVRGFYEEQYAQESRFHTLKAQMLINAVQLKRANDETSSYMSTDKATKSYREQLNKQINNAETRIKANREKQKVTKDVQIDGTRQLKYWRDLLRMMELKRKLAMGEL</sequence>
<evidence type="ECO:0000256" key="6">
    <source>
        <dbReference type="ARBA" id="ARBA00015448"/>
    </source>
</evidence>
<evidence type="ECO:0000256" key="19">
    <source>
        <dbReference type="ARBA" id="ARBA00023242"/>
    </source>
</evidence>
<evidence type="ECO:0000256" key="14">
    <source>
        <dbReference type="ARBA" id="ARBA00022871"/>
    </source>
</evidence>
<keyword evidence="12" id="KW-0221">Differentiation</keyword>
<evidence type="ECO:0000256" key="11">
    <source>
        <dbReference type="ARBA" id="ARBA00022691"/>
    </source>
</evidence>
<dbReference type="Proteomes" id="UP000663882">
    <property type="component" value="Unassembled WGS sequence"/>
</dbReference>
<evidence type="ECO:0000256" key="17">
    <source>
        <dbReference type="ARBA" id="ARBA00023069"/>
    </source>
</evidence>
<evidence type="ECO:0000256" key="4">
    <source>
        <dbReference type="ARBA" id="ARBA00010086"/>
    </source>
</evidence>
<dbReference type="EC" id="2.1.1.22" evidence="5"/>
<evidence type="ECO:0000256" key="18">
    <source>
        <dbReference type="ARBA" id="ARBA00023212"/>
    </source>
</evidence>
<evidence type="ECO:0000256" key="25">
    <source>
        <dbReference type="ARBA" id="ARBA00079903"/>
    </source>
</evidence>
<gene>
    <name evidence="29" type="ORF">OTI717_LOCUS8449</name>
    <name evidence="28" type="ORF">RFH988_LOCUS2532</name>
</gene>
<feature type="coiled-coil region" evidence="26">
    <location>
        <begin position="546"/>
        <end position="653"/>
    </location>
</feature>
<dbReference type="EMBL" id="CAJOAX010000676">
    <property type="protein sequence ID" value="CAF3633872.1"/>
    <property type="molecule type" value="Genomic_DNA"/>
</dbReference>
<evidence type="ECO:0000313" key="28">
    <source>
        <dbReference type="EMBL" id="CAF0774173.1"/>
    </source>
</evidence>
<keyword evidence="13" id="KW-0970">Cilium biogenesis/degradation</keyword>
<dbReference type="AlphaFoldDB" id="A0A813QZC0"/>
<evidence type="ECO:0000256" key="20">
    <source>
        <dbReference type="ARBA" id="ARBA00023273"/>
    </source>
</evidence>
<evidence type="ECO:0000256" key="2">
    <source>
        <dbReference type="ARBA" id="ARBA00004123"/>
    </source>
</evidence>
<dbReference type="EMBL" id="CAJNOO010000055">
    <property type="protein sequence ID" value="CAF0774173.1"/>
    <property type="molecule type" value="Genomic_DNA"/>
</dbReference>
<dbReference type="PANTHER" id="PTHR15614">
    <property type="entry name" value="INTRAFLAGELLAR TRANSPORT PROTEIN 81 HOMOLOG"/>
    <property type="match status" value="1"/>
</dbReference>
<evidence type="ECO:0000259" key="27">
    <source>
        <dbReference type="Pfam" id="PF18383"/>
    </source>
</evidence>
<keyword evidence="14" id="KW-0744">Spermatogenesis</keyword>
<name>A0A813QZC0_9BILA</name>
<dbReference type="GO" id="GO:0015631">
    <property type="term" value="F:tubulin binding"/>
    <property type="evidence" value="ECO:0007669"/>
    <property type="project" value="InterPro"/>
</dbReference>
<feature type="domain" description="IFT81 calponin homology" evidence="27">
    <location>
        <begin position="402"/>
        <end position="528"/>
    </location>
</feature>
<dbReference type="GO" id="GO:0007283">
    <property type="term" value="P:spermatogenesis"/>
    <property type="evidence" value="ECO:0007669"/>
    <property type="project" value="UniProtKB-KW"/>
</dbReference>
<dbReference type="InterPro" id="IPR041146">
    <property type="entry name" value="IFT81_CH"/>
</dbReference>
<keyword evidence="18" id="KW-0206">Cytoskeleton</keyword>
<feature type="coiled-coil region" evidence="26">
    <location>
        <begin position="889"/>
        <end position="944"/>
    </location>
</feature>
<protein>
    <recommendedName>
        <fullName evidence="6">Carnosine N-methyltransferase</fullName>
        <ecNumber evidence="5">2.1.1.22</ecNumber>
    </recommendedName>
    <alternativeName>
        <fullName evidence="25">Carnitine deficiency-associated protein expressed in ventricle 1</fullName>
    </alternativeName>
    <alternativeName>
        <fullName evidence="24">Intraflagellar transport protein 81 homolog</fullName>
    </alternativeName>
</protein>
<comment type="function">
    <text evidence="23">Component of the intraflagellar transport (IFT) complex B: together with IFT74, forms a tubulin-binding module that specifically mediates transport of tubulin within the cilium. Binds tubulin via its CH (calponin-homology)-like region. Required for ciliogenesis. Required for proper regulation of SHH signaling. Plays an important role during spermatogenesis by modulating the assembly and elongation of the sperm flagella.</text>
</comment>
<evidence type="ECO:0000256" key="5">
    <source>
        <dbReference type="ARBA" id="ARBA00012003"/>
    </source>
</evidence>
<dbReference type="GO" id="GO:0036064">
    <property type="term" value="C:ciliary basal body"/>
    <property type="evidence" value="ECO:0007669"/>
    <property type="project" value="TreeGrafter"/>
</dbReference>
<keyword evidence="19" id="KW-0539">Nucleus</keyword>
<feature type="coiled-coil region" evidence="26">
    <location>
        <begin position="810"/>
        <end position="858"/>
    </location>
</feature>
<dbReference type="GO" id="GO:0005829">
    <property type="term" value="C:cytosol"/>
    <property type="evidence" value="ECO:0007669"/>
    <property type="project" value="UniProtKB-SubCell"/>
</dbReference>
<evidence type="ECO:0000256" key="8">
    <source>
        <dbReference type="ARBA" id="ARBA00022553"/>
    </source>
</evidence>
<evidence type="ECO:0000256" key="10">
    <source>
        <dbReference type="ARBA" id="ARBA00022679"/>
    </source>
</evidence>
<keyword evidence="8" id="KW-0597">Phosphoprotein</keyword>
<evidence type="ECO:0000256" key="7">
    <source>
        <dbReference type="ARBA" id="ARBA00022490"/>
    </source>
</evidence>
<evidence type="ECO:0000256" key="26">
    <source>
        <dbReference type="SAM" id="Coils"/>
    </source>
</evidence>
<dbReference type="FunFam" id="1.10.418.70:FF:000001">
    <property type="entry name" value="Intraflagellar transport protein 81 homolog"/>
    <property type="match status" value="1"/>
</dbReference>
<dbReference type="OrthoDB" id="276029at2759"/>
<reference evidence="28" key="1">
    <citation type="submission" date="2021-02" db="EMBL/GenBank/DDBJ databases">
        <authorList>
            <person name="Nowell W R."/>
        </authorList>
    </citation>
    <scope>NUCLEOTIDE SEQUENCE</scope>
</reference>
<evidence type="ECO:0000256" key="24">
    <source>
        <dbReference type="ARBA" id="ARBA00073058"/>
    </source>
</evidence>
<proteinExistence type="inferred from homology"/>
<dbReference type="SMART" id="SM01296">
    <property type="entry name" value="N2227"/>
    <property type="match status" value="1"/>
</dbReference>
<dbReference type="GO" id="GO:0030735">
    <property type="term" value="F:carnosine N-methyltransferase activity"/>
    <property type="evidence" value="ECO:0007669"/>
    <property type="project" value="UniProtKB-EC"/>
</dbReference>
<evidence type="ECO:0000256" key="1">
    <source>
        <dbReference type="ARBA" id="ARBA00004120"/>
    </source>
</evidence>
<comment type="subcellular location">
    <subcellularLocation>
        <location evidence="1">Cytoplasm</location>
        <location evidence="1">Cytoskeleton</location>
        <location evidence="1">Cilium basal body</location>
    </subcellularLocation>
    <subcellularLocation>
        <location evidence="3">Cytoplasm</location>
        <location evidence="3">Cytosol</location>
    </subcellularLocation>
    <subcellularLocation>
        <location evidence="2">Nucleus</location>
    </subcellularLocation>
</comment>
<comment type="caution">
    <text evidence="28">The sequence shown here is derived from an EMBL/GenBank/DDBJ whole genome shotgun (WGS) entry which is preliminary data.</text>
</comment>
<dbReference type="Gene3D" id="1.10.418.70">
    <property type="entry name" value="Intraflagellar transport protein 81, N-terminal domain"/>
    <property type="match status" value="1"/>
</dbReference>
<dbReference type="FunFam" id="3.40.50.150:FF:000094">
    <property type="entry name" value="Carnosine N-methyltransferase 1"/>
    <property type="match status" value="1"/>
</dbReference>
<evidence type="ECO:0000256" key="3">
    <source>
        <dbReference type="ARBA" id="ARBA00004514"/>
    </source>
</evidence>
<dbReference type="GO" id="GO:0005634">
    <property type="term" value="C:nucleus"/>
    <property type="evidence" value="ECO:0007669"/>
    <property type="project" value="UniProtKB-SubCell"/>
</dbReference>
<comment type="similarity">
    <text evidence="21">Belongs to the IFT81 family.</text>
</comment>
<dbReference type="InterPro" id="IPR029600">
    <property type="entry name" value="IFT81"/>
</dbReference>
<evidence type="ECO:0000256" key="12">
    <source>
        <dbReference type="ARBA" id="ARBA00022782"/>
    </source>
</evidence>
<dbReference type="PANTHER" id="PTHR15614:SF2">
    <property type="entry name" value="INTRAFLAGELLAR TRANSPORT PROTEIN 81 HOMOLOG"/>
    <property type="match status" value="1"/>
</dbReference>
<dbReference type="SUPFAM" id="SSF53335">
    <property type="entry name" value="S-adenosyl-L-methionine-dependent methyltransferases"/>
    <property type="match status" value="1"/>
</dbReference>
<keyword evidence="10" id="KW-0808">Transferase</keyword>
<dbReference type="InterPro" id="IPR012901">
    <property type="entry name" value="CARME"/>
</dbReference>
<dbReference type="GO" id="GO:0035498">
    <property type="term" value="P:carnosine metabolic process"/>
    <property type="evidence" value="ECO:0007669"/>
    <property type="project" value="UniProtKB-ARBA"/>
</dbReference>
<keyword evidence="20" id="KW-0966">Cell projection</keyword>
<accession>A0A813QZC0</accession>
<keyword evidence="7" id="KW-0963">Cytoplasm</keyword>
<comment type="similarity">
    <text evidence="4">Belongs to the carnosine N-methyltransferase family.</text>
</comment>
<evidence type="ECO:0000256" key="16">
    <source>
        <dbReference type="ARBA" id="ARBA00023054"/>
    </source>
</evidence>
<dbReference type="GO" id="GO:0030992">
    <property type="term" value="C:intraciliary transport particle B"/>
    <property type="evidence" value="ECO:0007669"/>
    <property type="project" value="InterPro"/>
</dbReference>
<keyword evidence="15" id="KW-0007">Acetylation</keyword>
<keyword evidence="17" id="KW-0969">Cilium</keyword>
<dbReference type="Pfam" id="PF07942">
    <property type="entry name" value="CARME"/>
    <property type="match status" value="1"/>
</dbReference>
<dbReference type="Proteomes" id="UP000663823">
    <property type="component" value="Unassembled WGS sequence"/>
</dbReference>
<dbReference type="GO" id="GO:0060271">
    <property type="term" value="P:cilium assembly"/>
    <property type="evidence" value="ECO:0007669"/>
    <property type="project" value="InterPro"/>
</dbReference>
<dbReference type="GO" id="GO:0030154">
    <property type="term" value="P:cell differentiation"/>
    <property type="evidence" value="ECO:0007669"/>
    <property type="project" value="UniProtKB-KW"/>
</dbReference>
<evidence type="ECO:0000256" key="21">
    <source>
        <dbReference type="ARBA" id="ARBA00043983"/>
    </source>
</evidence>
<organism evidence="28 30">
    <name type="scientific">Rotaria sordida</name>
    <dbReference type="NCBI Taxonomy" id="392033"/>
    <lineage>
        <taxon>Eukaryota</taxon>
        <taxon>Metazoa</taxon>
        <taxon>Spiralia</taxon>
        <taxon>Gnathifera</taxon>
        <taxon>Rotifera</taxon>
        <taxon>Eurotatoria</taxon>
        <taxon>Bdelloidea</taxon>
        <taxon>Philodinida</taxon>
        <taxon>Philodinidae</taxon>
        <taxon>Rotaria</taxon>
    </lineage>
</organism>
<dbReference type="InterPro" id="IPR029063">
    <property type="entry name" value="SAM-dependent_MTases_sf"/>
</dbReference>
<evidence type="ECO:0000256" key="15">
    <source>
        <dbReference type="ARBA" id="ARBA00022990"/>
    </source>
</evidence>
<evidence type="ECO:0000256" key="13">
    <source>
        <dbReference type="ARBA" id="ARBA00022794"/>
    </source>
</evidence>